<keyword evidence="6 7" id="KW-0472">Membrane</keyword>
<feature type="transmembrane region" description="Helical" evidence="7">
    <location>
        <begin position="325"/>
        <end position="344"/>
    </location>
</feature>
<feature type="transmembrane region" description="Helical" evidence="7">
    <location>
        <begin position="356"/>
        <end position="375"/>
    </location>
</feature>
<reference evidence="11" key="2">
    <citation type="submission" date="2012-11" db="EMBL/GenBank/DDBJ databases">
        <authorList>
            <person name="Kuo A."/>
            <person name="Curtis B.A."/>
            <person name="Tanifuji G."/>
            <person name="Burki F."/>
            <person name="Gruber A."/>
            <person name="Irimia M."/>
            <person name="Maruyama S."/>
            <person name="Arias M.C."/>
            <person name="Ball S.G."/>
            <person name="Gile G.H."/>
            <person name="Hirakawa Y."/>
            <person name="Hopkins J.F."/>
            <person name="Rensing S.A."/>
            <person name="Schmutz J."/>
            <person name="Symeonidi A."/>
            <person name="Elias M."/>
            <person name="Eveleigh R.J."/>
            <person name="Herman E.K."/>
            <person name="Klute M.J."/>
            <person name="Nakayama T."/>
            <person name="Obornik M."/>
            <person name="Reyes-Prieto A."/>
            <person name="Armbrust E.V."/>
            <person name="Aves S.J."/>
            <person name="Beiko R.G."/>
            <person name="Coutinho P."/>
            <person name="Dacks J.B."/>
            <person name="Durnford D.G."/>
            <person name="Fast N.M."/>
            <person name="Green B.R."/>
            <person name="Grisdale C."/>
            <person name="Hempe F."/>
            <person name="Henrissat B."/>
            <person name="Hoppner M.P."/>
            <person name="Ishida K.-I."/>
            <person name="Kim E."/>
            <person name="Koreny L."/>
            <person name="Kroth P.G."/>
            <person name="Liu Y."/>
            <person name="Malik S.-B."/>
            <person name="Maier U.G."/>
            <person name="McRose D."/>
            <person name="Mock T."/>
            <person name="Neilson J.A."/>
            <person name="Onodera N.T."/>
            <person name="Poole A.M."/>
            <person name="Pritham E.J."/>
            <person name="Richards T.A."/>
            <person name="Rocap G."/>
            <person name="Roy S.W."/>
            <person name="Sarai C."/>
            <person name="Schaack S."/>
            <person name="Shirato S."/>
            <person name="Slamovits C.H."/>
            <person name="Spencer D.F."/>
            <person name="Suzuki S."/>
            <person name="Worden A.Z."/>
            <person name="Zauner S."/>
            <person name="Barry K."/>
            <person name="Bell C."/>
            <person name="Bharti A.K."/>
            <person name="Crow J.A."/>
            <person name="Grimwood J."/>
            <person name="Kramer R."/>
            <person name="Lindquist E."/>
            <person name="Lucas S."/>
            <person name="Salamov A."/>
            <person name="McFadden G.I."/>
            <person name="Lane C.E."/>
            <person name="Keeling P.J."/>
            <person name="Gray M.W."/>
            <person name="Grigoriev I.V."/>
            <person name="Archibald J.M."/>
        </authorList>
    </citation>
    <scope>NUCLEOTIDE SEQUENCE</scope>
    <source>
        <strain evidence="11">CCMP2712</strain>
    </source>
</reference>
<dbReference type="Pfam" id="PF06963">
    <property type="entry name" value="FPN1"/>
    <property type="match status" value="1"/>
</dbReference>
<comment type="caution">
    <text evidence="7">Lacks conserved residue(s) required for the propagation of feature annotation.</text>
</comment>
<feature type="region of interest" description="Disordered" evidence="8">
    <location>
        <begin position="35"/>
        <end position="56"/>
    </location>
</feature>
<name>L1J0T7_GUITC</name>
<evidence type="ECO:0000313" key="11">
    <source>
        <dbReference type="Proteomes" id="UP000011087"/>
    </source>
</evidence>
<evidence type="ECO:0000256" key="8">
    <source>
        <dbReference type="SAM" id="MobiDB-lite"/>
    </source>
</evidence>
<dbReference type="GeneID" id="17298458"/>
<evidence type="ECO:0000256" key="1">
    <source>
        <dbReference type="ARBA" id="ARBA00004141"/>
    </source>
</evidence>
<gene>
    <name evidence="9" type="ORF">GUITHDRAFT_112119</name>
</gene>
<dbReference type="GO" id="GO:0016020">
    <property type="term" value="C:membrane"/>
    <property type="evidence" value="ECO:0007669"/>
    <property type="project" value="UniProtKB-SubCell"/>
</dbReference>
<feature type="transmembrane region" description="Helical" evidence="7">
    <location>
        <begin position="129"/>
        <end position="149"/>
    </location>
</feature>
<comment type="subcellular location">
    <subcellularLocation>
        <location evidence="1 7">Membrane</location>
        <topology evidence="1 7">Multi-pass membrane protein</topology>
    </subcellularLocation>
</comment>
<evidence type="ECO:0000313" key="10">
    <source>
        <dbReference type="EnsemblProtists" id="EKX41705"/>
    </source>
</evidence>
<protein>
    <recommendedName>
        <fullName evidence="7">Solute carrier family 40 member</fullName>
    </recommendedName>
</protein>
<dbReference type="Proteomes" id="UP000011087">
    <property type="component" value="Unassembled WGS sequence"/>
</dbReference>
<dbReference type="PaxDb" id="55529-EKX41705"/>
<keyword evidence="5 7" id="KW-1133">Transmembrane helix</keyword>
<dbReference type="HOGENOM" id="CLU_584558_0_0_1"/>
<evidence type="ECO:0000256" key="5">
    <source>
        <dbReference type="ARBA" id="ARBA00022989"/>
    </source>
</evidence>
<feature type="transmembrane region" description="Helical" evidence="7">
    <location>
        <begin position="442"/>
        <end position="464"/>
    </location>
</feature>
<sequence>MCLLSAPAMALRADGAATKRAMVHSLLRPRLFLHPPRGGLGADPSQEQTKAFGKHTDDRETARRWLLFHMTFTLRAVCDRSWAFFISIMLSSRVGSLVYLLRTAIQISFGLVSCRQSWEWLSLRKTEHVAWLFMVQQVSLLVVAIQLYMLEKGSAAMPMVLLLGIFSGMEMISSRHFKRVKEKKDVYDLVTRDAQGKQQEISSRLAAANSLLTRIDLLVACLCPLAINFSMSVLDRLGTMALLVALQLMSVLLLSFAPSSDVSLAGQPSPSMSVKQQGDKGGGAAAGSLKLRVLVLAYGLLYFTVVTPGGLFNMYMREEGLDVRLLGYFGSLAQVCGVLATFAVPVAARRLGMYPCALFFSLFQAACVAGVALLAARGELPLAMCLCAMSRFGLWGFDLSHRTLVQVQSDARLGLFLLEASLAETFSIAIFTASAISKSFRFLCQVSAVATCSSSALVLLSALLPSGSSSSRSM</sequence>
<evidence type="ECO:0000256" key="6">
    <source>
        <dbReference type="ARBA" id="ARBA00023136"/>
    </source>
</evidence>
<keyword evidence="4 7" id="KW-0812">Transmembrane</keyword>
<dbReference type="EMBL" id="JH993021">
    <property type="protein sequence ID" value="EKX41705.1"/>
    <property type="molecule type" value="Genomic_DNA"/>
</dbReference>
<dbReference type="PANTHER" id="PTHR11660:SF53">
    <property type="entry name" value="SOLUTE CARRIER FAMILY 40 MEMBER 3, CHLOROPLASTIC"/>
    <property type="match status" value="1"/>
</dbReference>
<comment type="similarity">
    <text evidence="2 7">Belongs to the ferroportin (FP) (TC 2.A.100) family. SLC40A subfamily.</text>
</comment>
<feature type="transmembrane region" description="Helical" evidence="7">
    <location>
        <begin position="155"/>
        <end position="173"/>
    </location>
</feature>
<evidence type="ECO:0000256" key="7">
    <source>
        <dbReference type="RuleBase" id="RU365065"/>
    </source>
</evidence>
<evidence type="ECO:0000313" key="9">
    <source>
        <dbReference type="EMBL" id="EKX41705.1"/>
    </source>
</evidence>
<dbReference type="KEGG" id="gtt:GUITHDRAFT_112119"/>
<dbReference type="AlphaFoldDB" id="L1J0T7"/>
<reference evidence="9 11" key="1">
    <citation type="journal article" date="2012" name="Nature">
        <title>Algal genomes reveal evolutionary mosaicism and the fate of nucleomorphs.</title>
        <authorList>
            <consortium name="DOE Joint Genome Institute"/>
            <person name="Curtis B.A."/>
            <person name="Tanifuji G."/>
            <person name="Burki F."/>
            <person name="Gruber A."/>
            <person name="Irimia M."/>
            <person name="Maruyama S."/>
            <person name="Arias M.C."/>
            <person name="Ball S.G."/>
            <person name="Gile G.H."/>
            <person name="Hirakawa Y."/>
            <person name="Hopkins J.F."/>
            <person name="Kuo A."/>
            <person name="Rensing S.A."/>
            <person name="Schmutz J."/>
            <person name="Symeonidi A."/>
            <person name="Elias M."/>
            <person name="Eveleigh R.J."/>
            <person name="Herman E.K."/>
            <person name="Klute M.J."/>
            <person name="Nakayama T."/>
            <person name="Obornik M."/>
            <person name="Reyes-Prieto A."/>
            <person name="Armbrust E.V."/>
            <person name="Aves S.J."/>
            <person name="Beiko R.G."/>
            <person name="Coutinho P."/>
            <person name="Dacks J.B."/>
            <person name="Durnford D.G."/>
            <person name="Fast N.M."/>
            <person name="Green B.R."/>
            <person name="Grisdale C.J."/>
            <person name="Hempel F."/>
            <person name="Henrissat B."/>
            <person name="Hoppner M.P."/>
            <person name="Ishida K."/>
            <person name="Kim E."/>
            <person name="Koreny L."/>
            <person name="Kroth P.G."/>
            <person name="Liu Y."/>
            <person name="Malik S.B."/>
            <person name="Maier U.G."/>
            <person name="McRose D."/>
            <person name="Mock T."/>
            <person name="Neilson J.A."/>
            <person name="Onodera N.T."/>
            <person name="Poole A.M."/>
            <person name="Pritham E.J."/>
            <person name="Richards T.A."/>
            <person name="Rocap G."/>
            <person name="Roy S.W."/>
            <person name="Sarai C."/>
            <person name="Schaack S."/>
            <person name="Shirato S."/>
            <person name="Slamovits C.H."/>
            <person name="Spencer D.F."/>
            <person name="Suzuki S."/>
            <person name="Worden A.Z."/>
            <person name="Zauner S."/>
            <person name="Barry K."/>
            <person name="Bell C."/>
            <person name="Bharti A.K."/>
            <person name="Crow J.A."/>
            <person name="Grimwood J."/>
            <person name="Kramer R."/>
            <person name="Lindquist E."/>
            <person name="Lucas S."/>
            <person name="Salamov A."/>
            <person name="McFadden G.I."/>
            <person name="Lane C.E."/>
            <person name="Keeling P.J."/>
            <person name="Gray M.W."/>
            <person name="Grigoriev I.V."/>
            <person name="Archibald J.M."/>
        </authorList>
    </citation>
    <scope>NUCLEOTIDE SEQUENCE</scope>
    <source>
        <strain evidence="9 11">CCMP2712</strain>
    </source>
</reference>
<dbReference type="GO" id="GO:0005381">
    <property type="term" value="F:iron ion transmembrane transporter activity"/>
    <property type="evidence" value="ECO:0007669"/>
    <property type="project" value="UniProtKB-UniRule"/>
</dbReference>
<evidence type="ECO:0000256" key="4">
    <source>
        <dbReference type="ARBA" id="ARBA00022692"/>
    </source>
</evidence>
<feature type="transmembrane region" description="Helical" evidence="7">
    <location>
        <begin position="413"/>
        <end position="436"/>
    </location>
</feature>
<dbReference type="SUPFAM" id="SSF103473">
    <property type="entry name" value="MFS general substrate transporter"/>
    <property type="match status" value="1"/>
</dbReference>
<dbReference type="EnsemblProtists" id="EKX41705">
    <property type="protein sequence ID" value="EKX41705"/>
    <property type="gene ID" value="GUITHDRAFT_112119"/>
</dbReference>
<dbReference type="InterPro" id="IPR009716">
    <property type="entry name" value="Ferroportin-1"/>
</dbReference>
<dbReference type="STRING" id="905079.L1J0T7"/>
<evidence type="ECO:0000256" key="3">
    <source>
        <dbReference type="ARBA" id="ARBA00022448"/>
    </source>
</evidence>
<feature type="transmembrane region" description="Helical" evidence="7">
    <location>
        <begin position="293"/>
        <end position="313"/>
    </location>
</feature>
<dbReference type="RefSeq" id="XP_005828685.1">
    <property type="nucleotide sequence ID" value="XM_005828628.1"/>
</dbReference>
<organism evidence="9">
    <name type="scientific">Guillardia theta (strain CCMP2712)</name>
    <name type="common">Cryptophyte</name>
    <dbReference type="NCBI Taxonomy" id="905079"/>
    <lineage>
        <taxon>Eukaryota</taxon>
        <taxon>Cryptophyceae</taxon>
        <taxon>Pyrenomonadales</taxon>
        <taxon>Geminigeraceae</taxon>
        <taxon>Guillardia</taxon>
    </lineage>
</organism>
<keyword evidence="11" id="KW-1185">Reference proteome</keyword>
<accession>L1J0T7</accession>
<comment type="function">
    <text evidence="7">May be involved in iron transport and iron homeostasis.</text>
</comment>
<feature type="transmembrane region" description="Helical" evidence="7">
    <location>
        <begin position="82"/>
        <end position="101"/>
    </location>
</feature>
<keyword evidence="7" id="KW-0406">Ion transport</keyword>
<dbReference type="InterPro" id="IPR036259">
    <property type="entry name" value="MFS_trans_sf"/>
</dbReference>
<dbReference type="OrthoDB" id="648861at2759"/>
<dbReference type="PANTHER" id="PTHR11660">
    <property type="entry name" value="SOLUTE CARRIER FAMILY 40 MEMBER"/>
    <property type="match status" value="1"/>
</dbReference>
<reference evidence="10" key="3">
    <citation type="submission" date="2015-06" db="UniProtKB">
        <authorList>
            <consortium name="EnsemblProtists"/>
        </authorList>
    </citation>
    <scope>IDENTIFICATION</scope>
</reference>
<proteinExistence type="inferred from homology"/>
<keyword evidence="3 7" id="KW-0813">Transport</keyword>
<evidence type="ECO:0000256" key="2">
    <source>
        <dbReference type="ARBA" id="ARBA00006279"/>
    </source>
</evidence>
<dbReference type="OMA" id="WTGSISQ"/>